<name>A0AC34FK47_9BILA</name>
<proteinExistence type="predicted"/>
<evidence type="ECO:0000313" key="2">
    <source>
        <dbReference type="WBParaSite" id="ES5_v2.g17760.t1"/>
    </source>
</evidence>
<accession>A0AC34FK47</accession>
<reference evidence="2" key="1">
    <citation type="submission" date="2022-11" db="UniProtKB">
        <authorList>
            <consortium name="WormBaseParasite"/>
        </authorList>
    </citation>
    <scope>IDENTIFICATION</scope>
</reference>
<dbReference type="WBParaSite" id="ES5_v2.g17760.t1">
    <property type="protein sequence ID" value="ES5_v2.g17760.t1"/>
    <property type="gene ID" value="ES5_v2.g17760"/>
</dbReference>
<evidence type="ECO:0000313" key="1">
    <source>
        <dbReference type="Proteomes" id="UP000887579"/>
    </source>
</evidence>
<protein>
    <submittedName>
        <fullName evidence="2">CUB domain-containing protein</fullName>
    </submittedName>
</protein>
<organism evidence="1 2">
    <name type="scientific">Panagrolaimus sp. ES5</name>
    <dbReference type="NCBI Taxonomy" id="591445"/>
    <lineage>
        <taxon>Eukaryota</taxon>
        <taxon>Metazoa</taxon>
        <taxon>Ecdysozoa</taxon>
        <taxon>Nematoda</taxon>
        <taxon>Chromadorea</taxon>
        <taxon>Rhabditida</taxon>
        <taxon>Tylenchina</taxon>
        <taxon>Panagrolaimomorpha</taxon>
        <taxon>Panagrolaimoidea</taxon>
        <taxon>Panagrolaimidae</taxon>
        <taxon>Panagrolaimus</taxon>
    </lineage>
</organism>
<dbReference type="Proteomes" id="UP000887579">
    <property type="component" value="Unplaced"/>
</dbReference>
<sequence length="206" mass="23652">MLMIFLAYLFISISDIVCNKYVCTLNHTVKLEADAVQFFETPDFPRPLTDDEVDQCYINFTKNIVSTEHNTKFVLAITNGICINKGCYDEIYYEIGEDMTSYSFDLYGNGAEPEYSAVQGFVYYDDWGGNDCPLESVARENPFYFTDISQILTIQSVYNASIPRLRSCLWQFKAPKNYGFKIVISYFSVSTKTSFKVENSDVVFIM</sequence>